<name>A0ABM1C1Y8_LIMPO</name>
<feature type="domain" description="Far11/STRP N-terminal" evidence="1">
    <location>
        <begin position="4"/>
        <end position="133"/>
    </location>
</feature>
<dbReference type="Proteomes" id="UP000694941">
    <property type="component" value="Unplaced"/>
</dbReference>
<dbReference type="RefSeq" id="XP_013792806.1">
    <property type="nucleotide sequence ID" value="XM_013937352.1"/>
</dbReference>
<gene>
    <name evidence="3" type="primary">LOC106476719</name>
</gene>
<dbReference type="SMART" id="SM01292">
    <property type="entry name" value="N1221"/>
    <property type="match status" value="1"/>
</dbReference>
<dbReference type="GeneID" id="106476719"/>
<accession>A0ABM1C1Y8</accession>
<reference evidence="3" key="1">
    <citation type="submission" date="2025-08" db="UniProtKB">
        <authorList>
            <consortium name="RefSeq"/>
        </authorList>
    </citation>
    <scope>IDENTIFICATION</scope>
    <source>
        <tissue evidence="3">Muscle</tissue>
    </source>
</reference>
<organism evidence="2 3">
    <name type="scientific">Limulus polyphemus</name>
    <name type="common">Atlantic horseshoe crab</name>
    <dbReference type="NCBI Taxonomy" id="6850"/>
    <lineage>
        <taxon>Eukaryota</taxon>
        <taxon>Metazoa</taxon>
        <taxon>Ecdysozoa</taxon>
        <taxon>Arthropoda</taxon>
        <taxon>Chelicerata</taxon>
        <taxon>Merostomata</taxon>
        <taxon>Xiphosura</taxon>
        <taxon>Limulidae</taxon>
        <taxon>Limulus</taxon>
    </lineage>
</organism>
<dbReference type="PANTHER" id="PTHR13239:SF4">
    <property type="entry name" value="AT25231P"/>
    <property type="match status" value="1"/>
</dbReference>
<dbReference type="InterPro" id="IPR040185">
    <property type="entry name" value="Far11/STRP"/>
</dbReference>
<dbReference type="InterPro" id="IPR012486">
    <property type="entry name" value="Far11/STRP_N"/>
</dbReference>
<sequence length="133" mass="15441">MTDSGDLEYIYDDADSHTSEIAELYSYTEESEFLQNKKAFEDLMDEYGSPEKWNEMTEDQKHVVVLKLLDAIEVSQRTSRMIAVRAILYLVQGIFGECLTLDEQPRLARENIFLLYEAGVFHTFVQLLNMEAE</sequence>
<dbReference type="PANTHER" id="PTHR13239">
    <property type="entry name" value="PROTEIN REQUIRED FOR HYPHAL ANASTOMOSIS HAM-2"/>
    <property type="match status" value="1"/>
</dbReference>
<dbReference type="Pfam" id="PF07923">
    <property type="entry name" value="N1221"/>
    <property type="match status" value="1"/>
</dbReference>
<keyword evidence="2" id="KW-1185">Reference proteome</keyword>
<evidence type="ECO:0000313" key="2">
    <source>
        <dbReference type="Proteomes" id="UP000694941"/>
    </source>
</evidence>
<protein>
    <submittedName>
        <fullName evidence="3">Striatin-interacting protein 1-like</fullName>
    </submittedName>
</protein>
<evidence type="ECO:0000259" key="1">
    <source>
        <dbReference type="SMART" id="SM01292"/>
    </source>
</evidence>
<evidence type="ECO:0000313" key="3">
    <source>
        <dbReference type="RefSeq" id="XP_013792806.1"/>
    </source>
</evidence>
<proteinExistence type="predicted"/>